<feature type="domain" description="Polymerase beta nucleotidyltransferase" evidence="1">
    <location>
        <begin position="23"/>
        <end position="98"/>
    </location>
</feature>
<organism evidence="2 3">
    <name type="scientific">Ectothiorhodospira marina</name>
    <dbReference type="NCBI Taxonomy" id="1396821"/>
    <lineage>
        <taxon>Bacteria</taxon>
        <taxon>Pseudomonadati</taxon>
        <taxon>Pseudomonadota</taxon>
        <taxon>Gammaproteobacteria</taxon>
        <taxon>Chromatiales</taxon>
        <taxon>Ectothiorhodospiraceae</taxon>
        <taxon>Ectothiorhodospira</taxon>
    </lineage>
</organism>
<accession>A0A1H7MRP5</accession>
<dbReference type="Pfam" id="PF18765">
    <property type="entry name" value="Polbeta"/>
    <property type="match status" value="1"/>
</dbReference>
<evidence type="ECO:0000259" key="1">
    <source>
        <dbReference type="Pfam" id="PF18765"/>
    </source>
</evidence>
<evidence type="ECO:0000313" key="2">
    <source>
        <dbReference type="EMBL" id="SEL13287.1"/>
    </source>
</evidence>
<dbReference type="InterPro" id="IPR052930">
    <property type="entry name" value="TA_antitoxin_MntA"/>
</dbReference>
<gene>
    <name evidence="2" type="ORF">SAMN05444515_11010</name>
</gene>
<keyword evidence="3" id="KW-1185">Reference proteome</keyword>
<keyword evidence="2" id="KW-0808">Transferase</keyword>
<evidence type="ECO:0000313" key="3">
    <source>
        <dbReference type="Proteomes" id="UP000199256"/>
    </source>
</evidence>
<dbReference type="Gene3D" id="3.30.460.10">
    <property type="entry name" value="Beta Polymerase, domain 2"/>
    <property type="match status" value="1"/>
</dbReference>
<reference evidence="3" key="1">
    <citation type="submission" date="2016-10" db="EMBL/GenBank/DDBJ databases">
        <authorList>
            <person name="Varghese N."/>
            <person name="Submissions S."/>
        </authorList>
    </citation>
    <scope>NUCLEOTIDE SEQUENCE [LARGE SCALE GENOMIC DNA]</scope>
    <source>
        <strain evidence="3">DSM 241</strain>
    </source>
</reference>
<dbReference type="OrthoDB" id="5771139at2"/>
<dbReference type="PANTHER" id="PTHR43852:SF3">
    <property type="entry name" value="NUCLEOTIDYLTRANSFERASE"/>
    <property type="match status" value="1"/>
</dbReference>
<dbReference type="Proteomes" id="UP000199256">
    <property type="component" value="Unassembled WGS sequence"/>
</dbReference>
<dbReference type="SUPFAM" id="SSF81301">
    <property type="entry name" value="Nucleotidyltransferase"/>
    <property type="match status" value="1"/>
</dbReference>
<dbReference type="PANTHER" id="PTHR43852">
    <property type="entry name" value="NUCLEOTIDYLTRANSFERASE"/>
    <property type="match status" value="1"/>
</dbReference>
<dbReference type="AlphaFoldDB" id="A0A1H7MRP5"/>
<dbReference type="CDD" id="cd05403">
    <property type="entry name" value="NT_KNTase_like"/>
    <property type="match status" value="1"/>
</dbReference>
<dbReference type="EMBL" id="FOAA01000010">
    <property type="protein sequence ID" value="SEL13287.1"/>
    <property type="molecule type" value="Genomic_DNA"/>
</dbReference>
<dbReference type="GO" id="GO:0016740">
    <property type="term" value="F:transferase activity"/>
    <property type="evidence" value="ECO:0007669"/>
    <property type="project" value="UniProtKB-KW"/>
</dbReference>
<sequence>MAPVTIAPEHSRAIQDLARRHGWYLAVLYGSTAREGAGRDIDLAVLPKNVPDFMTQARWFRQLEEILPGPVDLLVVHDGTGPLIRFHIFRDGQCLYEDEPGRFHREQDRAFFLYADSVQFLKHAEEPLKS</sequence>
<name>A0A1H7MRP5_9GAMM</name>
<dbReference type="STRING" id="1396821.SAMN05444515_11010"/>
<proteinExistence type="predicted"/>
<protein>
    <submittedName>
        <fullName evidence="2">Predicted nucleotidyltransferase</fullName>
    </submittedName>
</protein>
<dbReference type="InterPro" id="IPR043519">
    <property type="entry name" value="NT_sf"/>
</dbReference>
<dbReference type="InterPro" id="IPR041633">
    <property type="entry name" value="Polbeta"/>
</dbReference>